<gene>
    <name evidence="1" type="ORF">MOMA_04085</name>
</gene>
<dbReference type="OrthoDB" id="5298591at2"/>
<dbReference type="AlphaFoldDB" id="L2FAU5"/>
<proteinExistence type="predicted"/>
<accession>L2FAU5</accession>
<protein>
    <recommendedName>
        <fullName evidence="3">Elongation factor P hydroxylase</fullName>
    </recommendedName>
</protein>
<comment type="caution">
    <text evidence="1">The sequence shown here is derived from an EMBL/GenBank/DDBJ whole genome shotgun (WGS) entry which is preliminary data.</text>
</comment>
<evidence type="ECO:0008006" key="3">
    <source>
        <dbReference type="Google" id="ProtNLM"/>
    </source>
</evidence>
<reference evidence="1 2" key="1">
    <citation type="journal article" date="2013" name="Genome Announc.">
        <title>Genome Sequence of Moraxella macacae 0408225, a Novel Bacterial Species Isolated from a Cynomolgus Macaque with Epistaxis.</title>
        <authorList>
            <person name="Ladner J.T."/>
            <person name="Whitehouse C.A."/>
            <person name="Koroleva G.I."/>
            <person name="Palacios G.F."/>
        </authorList>
    </citation>
    <scope>NUCLEOTIDE SEQUENCE [LARGE SCALE GENOMIC DNA]</scope>
    <source>
        <strain evidence="1 2">0408225</strain>
    </source>
</reference>
<dbReference type="eggNOG" id="COG3101">
    <property type="taxonomic scope" value="Bacteria"/>
</dbReference>
<evidence type="ECO:0000313" key="1">
    <source>
        <dbReference type="EMBL" id="ELA09553.1"/>
    </source>
</evidence>
<dbReference type="Pfam" id="PF04315">
    <property type="entry name" value="EpmC"/>
    <property type="match status" value="1"/>
</dbReference>
<sequence length="248" mass="28654">MLPTANFLPHCFVQPISSPKVAIFRYLTTPYVSSVCQADLTGNHITHIKFTNKVGLAKNFATMIWFYSEKYQVDWLIFQFNQWFQAKNTKLVRGNNEPEYFAPTEHEPAKIVFAHGFFASCLHEISHWCVAGKQRRKLNDFGYWYAPDGRNQQQQKQFEQVEIIPQAIECLLTLSCGKRFLVSQDNLSASFDTSNSTFADDVAKQAIKFFVTGEKLPSDAKFLISQLQKLRPFALTLHEIKRNFAKFY</sequence>
<keyword evidence="2" id="KW-1185">Reference proteome</keyword>
<organism evidence="1 2">
    <name type="scientific">Moraxella macacae 0408225</name>
    <dbReference type="NCBI Taxonomy" id="1230338"/>
    <lineage>
        <taxon>Bacteria</taxon>
        <taxon>Pseudomonadati</taxon>
        <taxon>Pseudomonadota</taxon>
        <taxon>Gammaproteobacteria</taxon>
        <taxon>Moraxellales</taxon>
        <taxon>Moraxellaceae</taxon>
        <taxon>Moraxella</taxon>
    </lineage>
</organism>
<dbReference type="EMBL" id="ANIN01000001">
    <property type="protein sequence ID" value="ELA09553.1"/>
    <property type="molecule type" value="Genomic_DNA"/>
</dbReference>
<name>L2FAU5_9GAMM</name>
<dbReference type="Proteomes" id="UP000023795">
    <property type="component" value="Unassembled WGS sequence"/>
</dbReference>
<dbReference type="STRING" id="1230338.MOMA_04085"/>
<dbReference type="InterPro" id="IPR007411">
    <property type="entry name" value="EpmC"/>
</dbReference>
<evidence type="ECO:0000313" key="2">
    <source>
        <dbReference type="Proteomes" id="UP000023795"/>
    </source>
</evidence>
<dbReference type="PATRIC" id="fig|1230338.3.peg.885"/>
<dbReference type="RefSeq" id="WP_009767372.1">
    <property type="nucleotide sequence ID" value="NZ_ANIN01000001.1"/>
</dbReference>